<name>A0A5D0MPD9_FLESI</name>
<organism evidence="1 2">
    <name type="scientific">Flexistipes sinusarabici</name>
    <dbReference type="NCBI Taxonomy" id="2352"/>
    <lineage>
        <taxon>Bacteria</taxon>
        <taxon>Pseudomonadati</taxon>
        <taxon>Deferribacterota</taxon>
        <taxon>Deferribacteres</taxon>
        <taxon>Deferribacterales</taxon>
        <taxon>Flexistipitaceae</taxon>
        <taxon>Flexistipes</taxon>
    </lineage>
</organism>
<reference evidence="1 2" key="1">
    <citation type="submission" date="2019-08" db="EMBL/GenBank/DDBJ databases">
        <title>Genomic characterization of a novel candidate phylum (ARYD3) from a high temperature, high salinity tertiary oil reservoir in north central Oklahoma, USA.</title>
        <authorList>
            <person name="Youssef N.H."/>
            <person name="Yadav A."/>
            <person name="Elshahed M.S."/>
        </authorList>
    </citation>
    <scope>NUCLEOTIDE SEQUENCE [LARGE SCALE GENOMIC DNA]</scope>
    <source>
        <strain evidence="1">ARYD1</strain>
    </source>
</reference>
<sequence>MEALKKQFAEKLDEKDRELIEQFISKVVESKKYKKLRDELNERREDIKKGDVISFDEFFKDV</sequence>
<accession>A0A5D0MPD9</accession>
<dbReference type="Proteomes" id="UP000323337">
    <property type="component" value="Unassembled WGS sequence"/>
</dbReference>
<protein>
    <submittedName>
        <fullName evidence="1">Uncharacterized protein</fullName>
    </submittedName>
</protein>
<proteinExistence type="predicted"/>
<dbReference type="EMBL" id="VSIV01000062">
    <property type="protein sequence ID" value="TYB34312.1"/>
    <property type="molecule type" value="Genomic_DNA"/>
</dbReference>
<evidence type="ECO:0000313" key="1">
    <source>
        <dbReference type="EMBL" id="TYB34312.1"/>
    </source>
</evidence>
<dbReference type="AlphaFoldDB" id="A0A5D0MPD9"/>
<dbReference type="RefSeq" id="WP_303700355.1">
    <property type="nucleotide sequence ID" value="NZ_VSIV01000062.1"/>
</dbReference>
<gene>
    <name evidence="1" type="ORF">FXF49_02590</name>
</gene>
<comment type="caution">
    <text evidence="1">The sequence shown here is derived from an EMBL/GenBank/DDBJ whole genome shotgun (WGS) entry which is preliminary data.</text>
</comment>
<evidence type="ECO:0000313" key="2">
    <source>
        <dbReference type="Proteomes" id="UP000323337"/>
    </source>
</evidence>